<keyword evidence="5" id="KW-0804">Transcription</keyword>
<name>A0A834R135_SARSC</name>
<comment type="similarity">
    <text evidence="2">Belongs to the Mediator complex subunit 23 family.</text>
</comment>
<evidence type="ECO:0000256" key="3">
    <source>
        <dbReference type="ARBA" id="ARBA00019696"/>
    </source>
</evidence>
<dbReference type="Proteomes" id="UP000070412">
    <property type="component" value="Unassembled WGS sequence"/>
</dbReference>
<keyword evidence="6" id="KW-0539">Nucleus</keyword>
<dbReference type="GO" id="GO:0010628">
    <property type="term" value="P:positive regulation of gene expression"/>
    <property type="evidence" value="ECO:0007669"/>
    <property type="project" value="TreeGrafter"/>
</dbReference>
<protein>
    <recommendedName>
        <fullName evidence="3">Mediator of RNA polymerase II transcription subunit 23</fullName>
    </recommendedName>
    <alternativeName>
        <fullName evidence="7">Mediator complex subunit 23</fullName>
    </alternativeName>
</protein>
<comment type="subcellular location">
    <subcellularLocation>
        <location evidence="1">Nucleus</location>
    </subcellularLocation>
</comment>
<proteinExistence type="inferred from homology"/>
<evidence type="ECO:0000256" key="2">
    <source>
        <dbReference type="ARBA" id="ARBA00010222"/>
    </source>
</evidence>
<dbReference type="OrthoDB" id="9982951at2759"/>
<dbReference type="PANTHER" id="PTHR12691:SF10">
    <property type="entry name" value="MEDIATOR OF RNA POLYMERASE II TRANSCRIPTION SUBUNIT 23"/>
    <property type="match status" value="1"/>
</dbReference>
<evidence type="ECO:0000256" key="5">
    <source>
        <dbReference type="ARBA" id="ARBA00023163"/>
    </source>
</evidence>
<dbReference type="PANTHER" id="PTHR12691">
    <property type="entry name" value="MEDIATOR OF RNA POLYMERASE II TRANSCRIPTION SUBUNIT 23"/>
    <property type="match status" value="1"/>
</dbReference>
<dbReference type="GO" id="GO:0005667">
    <property type="term" value="C:transcription regulator complex"/>
    <property type="evidence" value="ECO:0007669"/>
    <property type="project" value="TreeGrafter"/>
</dbReference>
<sequence>MATDMLTNGYHQSNQIESFFDQVINSETLDQCFAGFTKVSSKLVVSNRETFKAKLIEMLKGLPSGSVENSIKNFVHRLSFVYNNQQSDLFFTLLEDVIEAELVKPMIICQLILGDNLILENEIFWVNGLSFIRRTIHLIKYKEVRDVLAILLSKISLIPVKSSKPIRPQIFSYYQLIELILDRDASLLPAYLVLDEIQNKFFTPNPNGHWMFSRLISQFVDSFRPIAKIVSHSGRPRITPIIGYCFLINSLKLDDKTAKYKLNSLLPYDKEVNEPQSILLLNIIEQTNSRETIANILSLNKAKEIRGTKNLNIIEKLLAELIVNTILKSCQYEEFFNNDSFESLDFENSESNISQMILLWNHISTTALHFTSLFQNVCVPVFLNGLHEKIFNSSQFTSTELFKCRELILWILLQIISAIPTSTNANEILPNQNELLFTVCMKFIRLLYTEKEPLSLPDFKKRNSVYIMAPASIIIFLSGNDLETSKVLRNVPIALRSLVEYLRSDAHNNPSNDYSVAILLNSYRNNSEIHDQIYHYFIDNIVESRNMNHPTDSSSSLNSTIVNKTPVSLDFLDSLTIQTRKNLNNYIMSTFLNIIQNKSLSYFPSYLTETFCRLTSFNEIELNEAKSLSQLMNTILRNQGSNFLYNLLELCSHRLHRINCANQIQLLRQLFNKSYISQINHTQLYSFMENTALKILYGFNCFELIAFCSFQPKIVADTYNFLPPDSEELYKIFVYTLARAIHITGTETLSSEKYISWINEILKEIKNLNTNLTWPSFTLQCFPTIISEFFQLANKKDPGHQQLKKTVDDEYCRWKSLTNEEDIIKYYTTPGNPPVIYCLLYRMLTENDTIPPVSYKILDKIGIKALSSHLRTFADFIVLDFANLVAGNVTKCREAVNDLVWKYHIFTIDKLLLCLSLRSFEGREAQVCFFIIQSLVLDNADIKNRIQDFVKENSPLYWRHSDLSESQNKFHQKYPEKYYFNHLDDGSHTNQNDCVNIPSIFSNICLRMLPVFDILIHRLIELPPCQTVSNFIFKLLEKHGCLYKFHSHPITFLYNTLHYYEINLREKPNLKKKLVSAIINAFKDLRPRNWAVTEPFLNYCLKNIDDEWNPGQDYYKYLIGRFVDTLSSQNKCPFLMTDYRFSEFSNVQSHALYVTCVEILALPGRPVEIANHLINMIVKNHKHVPREDVEIWINAIGLLFTALPESFSTVLKDKIIELLKNESSFNDVDFYHLFDFKNSHANYCETDVSYILALLHSYWNHGTVGQLCSMPQFIKDKIKPIVQSEKQLMLVCYFVGPFLQRLQSERTRCIIDIAVELYQMLDIVDKKCQELHHIDTICDLFYHFKYRFTGNLLKKHIDERINKMRPELQKKLRFLSQISEESVPV</sequence>
<evidence type="ECO:0000256" key="6">
    <source>
        <dbReference type="ARBA" id="ARBA00023242"/>
    </source>
</evidence>
<dbReference type="GO" id="GO:0006357">
    <property type="term" value="P:regulation of transcription by RNA polymerase II"/>
    <property type="evidence" value="ECO:0007669"/>
    <property type="project" value="TreeGrafter"/>
</dbReference>
<dbReference type="GO" id="GO:0016592">
    <property type="term" value="C:mediator complex"/>
    <property type="evidence" value="ECO:0007669"/>
    <property type="project" value="TreeGrafter"/>
</dbReference>
<evidence type="ECO:0000256" key="4">
    <source>
        <dbReference type="ARBA" id="ARBA00023015"/>
    </source>
</evidence>
<evidence type="ECO:0000256" key="1">
    <source>
        <dbReference type="ARBA" id="ARBA00004123"/>
    </source>
</evidence>
<reference evidence="10" key="1">
    <citation type="journal article" date="2020" name="PLoS Negl. Trop. Dis.">
        <title>High-quality nuclear genome for Sarcoptes scabiei-A critical resource for a neglected parasite.</title>
        <authorList>
            <person name="Korhonen P.K."/>
            <person name="Gasser R.B."/>
            <person name="Ma G."/>
            <person name="Wang T."/>
            <person name="Stroehlein A.J."/>
            <person name="Young N.D."/>
            <person name="Ang C.S."/>
            <person name="Fernando D.D."/>
            <person name="Lu H.C."/>
            <person name="Taylor S."/>
            <person name="Reynolds S.L."/>
            <person name="Mofiz E."/>
            <person name="Najaraj S.H."/>
            <person name="Gowda H."/>
            <person name="Madugundu A."/>
            <person name="Renuse S."/>
            <person name="Holt D."/>
            <person name="Pandey A."/>
            <person name="Papenfuss A.T."/>
            <person name="Fischer K."/>
        </authorList>
    </citation>
    <scope>NUCLEOTIDE SEQUENCE [LARGE SCALE GENOMIC DNA]</scope>
</reference>
<dbReference type="InterPro" id="IPR021629">
    <property type="entry name" value="Mediator_Med23"/>
</dbReference>
<reference evidence="8" key="2">
    <citation type="submission" date="2020-01" db="EMBL/GenBank/DDBJ databases">
        <authorList>
            <person name="Korhonen P.K.K."/>
            <person name="Guangxu M.G."/>
            <person name="Wang T.W."/>
            <person name="Stroehlein A.J.S."/>
            <person name="Young N.D."/>
            <person name="Ang C.-S.A."/>
            <person name="Fernando D.W.F."/>
            <person name="Lu H.L."/>
            <person name="Taylor S.T."/>
            <person name="Ehtesham M.E.M."/>
            <person name="Najaraj S.H.N."/>
            <person name="Harsha G.H.G."/>
            <person name="Madugundu A.M."/>
            <person name="Renuse S.R."/>
            <person name="Holt D.H."/>
            <person name="Pandey A.P."/>
            <person name="Papenfuss A.P."/>
            <person name="Gasser R.B.G."/>
            <person name="Fischer K.F."/>
        </authorList>
    </citation>
    <scope>NUCLEOTIDE SEQUENCE</scope>
    <source>
        <strain evidence="8">SSS_KF_BRIS2020</strain>
    </source>
</reference>
<accession>A0A834R135</accession>
<evidence type="ECO:0000313" key="8">
    <source>
        <dbReference type="EMBL" id="KAF7487820.1"/>
    </source>
</evidence>
<evidence type="ECO:0000256" key="7">
    <source>
        <dbReference type="ARBA" id="ARBA00031961"/>
    </source>
</evidence>
<reference evidence="9" key="3">
    <citation type="submission" date="2022-06" db="UniProtKB">
        <authorList>
            <consortium name="EnsemblMetazoa"/>
        </authorList>
    </citation>
    <scope>IDENTIFICATION</scope>
</reference>
<evidence type="ECO:0000313" key="9">
    <source>
        <dbReference type="EnsemblMetazoa" id="KAF7487820.1"/>
    </source>
</evidence>
<evidence type="ECO:0000313" key="10">
    <source>
        <dbReference type="Proteomes" id="UP000070412"/>
    </source>
</evidence>
<organism evidence="8">
    <name type="scientific">Sarcoptes scabiei</name>
    <name type="common">Itch mite</name>
    <name type="synonym">Acarus scabiei</name>
    <dbReference type="NCBI Taxonomy" id="52283"/>
    <lineage>
        <taxon>Eukaryota</taxon>
        <taxon>Metazoa</taxon>
        <taxon>Ecdysozoa</taxon>
        <taxon>Arthropoda</taxon>
        <taxon>Chelicerata</taxon>
        <taxon>Arachnida</taxon>
        <taxon>Acari</taxon>
        <taxon>Acariformes</taxon>
        <taxon>Sarcoptiformes</taxon>
        <taxon>Astigmata</taxon>
        <taxon>Psoroptidia</taxon>
        <taxon>Sarcoptoidea</taxon>
        <taxon>Sarcoptidae</taxon>
        <taxon>Sarcoptinae</taxon>
        <taxon>Sarcoptes</taxon>
    </lineage>
</organism>
<gene>
    <name evidence="8" type="ORF">SSS_1324</name>
</gene>
<dbReference type="EMBL" id="WVUK01000066">
    <property type="protein sequence ID" value="KAF7487820.1"/>
    <property type="molecule type" value="Genomic_DNA"/>
</dbReference>
<dbReference type="Pfam" id="PF11573">
    <property type="entry name" value="Med23"/>
    <property type="match status" value="1"/>
</dbReference>
<keyword evidence="10" id="KW-1185">Reference proteome</keyword>
<keyword evidence="4" id="KW-0805">Transcription regulation</keyword>
<dbReference type="EnsemblMetazoa" id="SSS_1324s_mrna">
    <property type="protein sequence ID" value="KAF7487820.1"/>
    <property type="gene ID" value="SSS_1324"/>
</dbReference>